<dbReference type="AlphaFoldDB" id="A0AA42LCY3"/>
<evidence type="ECO:0000313" key="1">
    <source>
        <dbReference type="EMBL" id="MDH0562195.1"/>
    </source>
</evidence>
<comment type="caution">
    <text evidence="1">The sequence shown here is derived from an EMBL/GenBank/DDBJ whole genome shotgun (WGS) entry which is preliminary data.</text>
</comment>
<proteinExistence type="predicted"/>
<accession>A0AA42LCY3</accession>
<dbReference type="Gene3D" id="1.10.10.60">
    <property type="entry name" value="Homeodomain-like"/>
    <property type="match status" value="1"/>
</dbReference>
<name>A0AA42LCY3_9GAMM</name>
<dbReference type="InterPro" id="IPR048683">
    <property type="entry name" value="Sf6_terminase"/>
</dbReference>
<evidence type="ECO:0000313" key="2">
    <source>
        <dbReference type="Proteomes" id="UP001159329"/>
    </source>
</evidence>
<dbReference type="Proteomes" id="UP001159329">
    <property type="component" value="Unassembled WGS sequence"/>
</dbReference>
<dbReference type="Pfam" id="PF20901">
    <property type="entry name" value="Sf6_terminase"/>
    <property type="match status" value="1"/>
</dbReference>
<dbReference type="EMBL" id="JAOEEO010000001">
    <property type="protein sequence ID" value="MDH0562195.1"/>
    <property type="molecule type" value="Genomic_DNA"/>
</dbReference>
<gene>
    <name evidence="1" type="ORF">N7644_00685</name>
</gene>
<dbReference type="RefSeq" id="WP_279694080.1">
    <property type="nucleotide sequence ID" value="NZ_JAOEEO010000001.1"/>
</dbReference>
<organism evidence="1 2">
    <name type="scientific">Acinetobacter courvalinii</name>
    <dbReference type="NCBI Taxonomy" id="280147"/>
    <lineage>
        <taxon>Bacteria</taxon>
        <taxon>Pseudomonadati</taxon>
        <taxon>Pseudomonadota</taxon>
        <taxon>Gammaproteobacteria</taxon>
        <taxon>Moraxellales</taxon>
        <taxon>Moraxellaceae</taxon>
        <taxon>Acinetobacter</taxon>
    </lineage>
</organism>
<protein>
    <submittedName>
        <fullName evidence="1">Helix-turn-helix domain-containing protein</fullName>
    </submittedName>
</protein>
<reference evidence="1" key="1">
    <citation type="submission" date="2022-09" db="EMBL/GenBank/DDBJ databases">
        <title>Intensive care unit water sources are persistently colonized with multi-drug resistant bacteria and are the site of extensive horizontal gene transfer of antibiotic resistance genes.</title>
        <authorList>
            <person name="Diorio-Toth L."/>
        </authorList>
    </citation>
    <scope>NUCLEOTIDE SEQUENCE</scope>
    <source>
        <strain evidence="1">GD04005</strain>
    </source>
</reference>
<sequence length="136" mass="15561">MAAKQTGRPSDYLVEVADDICSLLAKGESLNSICKKEGFPSRNTVYRWLRENAEFRDNYARATDDRADSIFEEMLDISDNVIPDNAEIAKARLKIDTRKWVLSRMNPKKYSDKQSVEHTGRDGSDLTIKVVRKFVD</sequence>